<evidence type="ECO:0000256" key="1">
    <source>
        <dbReference type="ARBA" id="ARBA00006484"/>
    </source>
</evidence>
<dbReference type="InterPro" id="IPR050259">
    <property type="entry name" value="SDR"/>
</dbReference>
<comment type="caution">
    <text evidence="2">The sequence shown here is derived from an EMBL/GenBank/DDBJ whole genome shotgun (WGS) entry which is preliminary data.</text>
</comment>
<dbReference type="FunFam" id="3.40.50.720:FF:000084">
    <property type="entry name" value="Short-chain dehydrogenase reductase"/>
    <property type="match status" value="1"/>
</dbReference>
<dbReference type="Proteomes" id="UP000443843">
    <property type="component" value="Unassembled WGS sequence"/>
</dbReference>
<proteinExistence type="inferred from homology"/>
<dbReference type="InterPro" id="IPR020904">
    <property type="entry name" value="Sc_DH/Rdtase_CS"/>
</dbReference>
<reference evidence="2 3" key="1">
    <citation type="submission" date="2019-11" db="EMBL/GenBank/DDBJ databases">
        <title>Pseudooceanicola pacifica sp. nov., isolated from deep-sea sediment of the Pacific Ocean.</title>
        <authorList>
            <person name="Lyu L."/>
        </authorList>
    </citation>
    <scope>NUCLEOTIDE SEQUENCE [LARGE SCALE GENOMIC DNA]</scope>
    <source>
        <strain evidence="2 3">216_PA32_1</strain>
    </source>
</reference>
<keyword evidence="3" id="KW-1185">Reference proteome</keyword>
<dbReference type="GO" id="GO:0032787">
    <property type="term" value="P:monocarboxylic acid metabolic process"/>
    <property type="evidence" value="ECO:0007669"/>
    <property type="project" value="UniProtKB-ARBA"/>
</dbReference>
<dbReference type="InterPro" id="IPR002347">
    <property type="entry name" value="SDR_fam"/>
</dbReference>
<sequence>MAGPLSGRVALVTGSDAGLGLDIAQDLATAGARVVLTGIAADEAGRGIAADLARKAGVQTLFHPADLRDLAAIERLVAAAEDRFGGIDILINNAVVRHFHPVEEYSPAEWDLALAVNLSAPFHLARLLVPGMKRRGWGRIVNLSSIYGQRGAANRVDYVTTKTGLLGMTRALAVELARTGITCNAVSPGTLPTGAILDRIAAQARAEGIGMEEAQAAYLIGRNPTGRFVGTAAVSAMIRLLCSPAGDDITGATLPVDGGWSAA</sequence>
<dbReference type="PANTHER" id="PTHR42879">
    <property type="entry name" value="3-OXOACYL-(ACYL-CARRIER-PROTEIN) REDUCTASE"/>
    <property type="match status" value="1"/>
</dbReference>
<dbReference type="Gene3D" id="3.40.50.720">
    <property type="entry name" value="NAD(P)-binding Rossmann-like Domain"/>
    <property type="match status" value="1"/>
</dbReference>
<protein>
    <submittedName>
        <fullName evidence="2">SDR family oxidoreductase</fullName>
    </submittedName>
</protein>
<organism evidence="2 3">
    <name type="scientific">Pseudooceanicola pacificus</name>
    <dbReference type="NCBI Taxonomy" id="2676438"/>
    <lineage>
        <taxon>Bacteria</taxon>
        <taxon>Pseudomonadati</taxon>
        <taxon>Pseudomonadota</taxon>
        <taxon>Alphaproteobacteria</taxon>
        <taxon>Rhodobacterales</taxon>
        <taxon>Paracoccaceae</taxon>
        <taxon>Pseudooceanicola</taxon>
    </lineage>
</organism>
<evidence type="ECO:0000313" key="3">
    <source>
        <dbReference type="Proteomes" id="UP000443843"/>
    </source>
</evidence>
<dbReference type="SUPFAM" id="SSF51735">
    <property type="entry name" value="NAD(P)-binding Rossmann-fold domains"/>
    <property type="match status" value="1"/>
</dbReference>
<gene>
    <name evidence="2" type="ORF">GLS40_10000</name>
</gene>
<dbReference type="EMBL" id="WNXQ01000004">
    <property type="protein sequence ID" value="MWB78358.1"/>
    <property type="molecule type" value="Genomic_DNA"/>
</dbReference>
<dbReference type="AlphaFoldDB" id="A0A844WBU0"/>
<dbReference type="Pfam" id="PF13561">
    <property type="entry name" value="adh_short_C2"/>
    <property type="match status" value="1"/>
</dbReference>
<dbReference type="PRINTS" id="PR00081">
    <property type="entry name" value="GDHRDH"/>
</dbReference>
<dbReference type="PROSITE" id="PS00061">
    <property type="entry name" value="ADH_SHORT"/>
    <property type="match status" value="1"/>
</dbReference>
<evidence type="ECO:0000313" key="2">
    <source>
        <dbReference type="EMBL" id="MWB78358.1"/>
    </source>
</evidence>
<name>A0A844WBU0_9RHOB</name>
<dbReference type="PANTHER" id="PTHR42879:SF2">
    <property type="entry name" value="3-OXOACYL-[ACYL-CARRIER-PROTEIN] REDUCTASE FABG"/>
    <property type="match status" value="1"/>
</dbReference>
<comment type="similarity">
    <text evidence="1">Belongs to the short-chain dehydrogenases/reductases (SDR) family.</text>
</comment>
<dbReference type="PRINTS" id="PR00080">
    <property type="entry name" value="SDRFAMILY"/>
</dbReference>
<dbReference type="RefSeq" id="WP_160382614.1">
    <property type="nucleotide sequence ID" value="NZ_WNXQ01000004.1"/>
</dbReference>
<accession>A0A844WBU0</accession>
<dbReference type="InterPro" id="IPR036291">
    <property type="entry name" value="NAD(P)-bd_dom_sf"/>
</dbReference>